<feature type="transmembrane region" description="Helical" evidence="5">
    <location>
        <begin position="230"/>
        <end position="249"/>
    </location>
</feature>
<keyword evidence="4 5" id="KW-0472">Membrane</keyword>
<dbReference type="Proteomes" id="UP001501757">
    <property type="component" value="Unassembled WGS sequence"/>
</dbReference>
<dbReference type="Gene3D" id="1.20.1250.20">
    <property type="entry name" value="MFS general substrate transporter like domains"/>
    <property type="match status" value="1"/>
</dbReference>
<feature type="transmembrane region" description="Helical" evidence="5">
    <location>
        <begin position="335"/>
        <end position="356"/>
    </location>
</feature>
<protein>
    <submittedName>
        <fullName evidence="7">MFS transporter</fullName>
    </submittedName>
</protein>
<feature type="transmembrane region" description="Helical" evidence="5">
    <location>
        <begin position="205"/>
        <end position="224"/>
    </location>
</feature>
<feature type="transmembrane region" description="Helical" evidence="5">
    <location>
        <begin position="368"/>
        <end position="391"/>
    </location>
</feature>
<feature type="transmembrane region" description="Helical" evidence="5">
    <location>
        <begin position="439"/>
        <end position="459"/>
    </location>
</feature>
<feature type="transmembrane region" description="Helical" evidence="5">
    <location>
        <begin position="310"/>
        <end position="328"/>
    </location>
</feature>
<feature type="transmembrane region" description="Helical" evidence="5">
    <location>
        <begin position="81"/>
        <end position="100"/>
    </location>
</feature>
<evidence type="ECO:0000256" key="4">
    <source>
        <dbReference type="ARBA" id="ARBA00023136"/>
    </source>
</evidence>
<dbReference type="InterPro" id="IPR020846">
    <property type="entry name" value="MFS_dom"/>
</dbReference>
<reference evidence="8" key="1">
    <citation type="journal article" date="2019" name="Int. J. Syst. Evol. Microbiol.">
        <title>The Global Catalogue of Microorganisms (GCM) 10K type strain sequencing project: providing services to taxonomists for standard genome sequencing and annotation.</title>
        <authorList>
            <consortium name="The Broad Institute Genomics Platform"/>
            <consortium name="The Broad Institute Genome Sequencing Center for Infectious Disease"/>
            <person name="Wu L."/>
            <person name="Ma J."/>
        </authorList>
    </citation>
    <scope>NUCLEOTIDE SEQUENCE [LARGE SCALE GENOMIC DNA]</scope>
    <source>
        <strain evidence="8">JCM 13378</strain>
    </source>
</reference>
<dbReference type="Gene3D" id="1.20.1720.10">
    <property type="entry name" value="Multidrug resistance protein D"/>
    <property type="match status" value="1"/>
</dbReference>
<evidence type="ECO:0000256" key="3">
    <source>
        <dbReference type="ARBA" id="ARBA00022989"/>
    </source>
</evidence>
<proteinExistence type="predicted"/>
<organism evidence="7 8">
    <name type="scientific">Bowmanella denitrificans</name>
    <dbReference type="NCBI Taxonomy" id="366582"/>
    <lineage>
        <taxon>Bacteria</taxon>
        <taxon>Pseudomonadati</taxon>
        <taxon>Pseudomonadota</taxon>
        <taxon>Gammaproteobacteria</taxon>
        <taxon>Alteromonadales</taxon>
        <taxon>Alteromonadaceae</taxon>
        <taxon>Bowmanella</taxon>
    </lineage>
</organism>
<dbReference type="EMBL" id="BAAAEI010000024">
    <property type="protein sequence ID" value="GAA0371221.1"/>
    <property type="molecule type" value="Genomic_DNA"/>
</dbReference>
<evidence type="ECO:0000256" key="2">
    <source>
        <dbReference type="ARBA" id="ARBA00022692"/>
    </source>
</evidence>
<dbReference type="SUPFAM" id="SSF103473">
    <property type="entry name" value="MFS general substrate transporter"/>
    <property type="match status" value="1"/>
</dbReference>
<dbReference type="RefSeq" id="WP_343847200.1">
    <property type="nucleotide sequence ID" value="NZ_BAAAEI010000024.1"/>
</dbReference>
<gene>
    <name evidence="7" type="ORF">GCM10009092_39460</name>
</gene>
<feature type="transmembrane region" description="Helical" evidence="5">
    <location>
        <begin position="106"/>
        <end position="127"/>
    </location>
</feature>
<comment type="subcellular location">
    <subcellularLocation>
        <location evidence="1">Membrane</location>
        <topology evidence="1">Multi-pass membrane protein</topology>
    </subcellularLocation>
</comment>
<accession>A0ABP3HJI1</accession>
<sequence>MKKGHLKVGSKGWWALAVLLVGGFVTIFDAFVVNVAMPSIQQDLQADFSDLAMVIAGYELALGALLIAGCRLGDRFGRKRVYLLGMLGFGLASGLCGIAVTAWHLIVARLIQGAAAAMLLPQIYALIRVNFDQHASAKAFGLLGMTLGLAAIAGQVLGGWMVEANLLGWGWRSVFLVNLPIALAVLLAGVLIAESKGPQGIGMDWPGILIASTALLALLLPMLKGPALNWPVWTWCSLGLSLLLLYWFVRHQARLRARGQWAVMDLSLLRQPGLAMGTCLVLLIYSAAASLFLCIALLLQQVMGLTPSAAGYAFAPASLAFLLASWVSPKLVRRIGIYAMAIGAGMYALGIGLVIWQVNSAELAALSLLPAFILIGAGQGLCMTPLLNLLLGRLPTELAGMASGWISTMQQVGGAIGVALVGILYADALAQWNGNQGQAFAQAMLFNLCATSLASIMFLRMAWHSRQQRLASAVQDAG</sequence>
<evidence type="ECO:0000259" key="6">
    <source>
        <dbReference type="PROSITE" id="PS50850"/>
    </source>
</evidence>
<keyword evidence="3 5" id="KW-1133">Transmembrane helix</keyword>
<feature type="transmembrane region" description="Helical" evidence="5">
    <location>
        <begin position="139"/>
        <end position="162"/>
    </location>
</feature>
<feature type="transmembrane region" description="Helical" evidence="5">
    <location>
        <begin position="12"/>
        <end position="31"/>
    </location>
</feature>
<dbReference type="PRINTS" id="PR01036">
    <property type="entry name" value="TCRTETB"/>
</dbReference>
<evidence type="ECO:0000313" key="8">
    <source>
        <dbReference type="Proteomes" id="UP001501757"/>
    </source>
</evidence>
<keyword evidence="8" id="KW-1185">Reference proteome</keyword>
<feature type="transmembrane region" description="Helical" evidence="5">
    <location>
        <begin position="51"/>
        <end position="69"/>
    </location>
</feature>
<comment type="caution">
    <text evidence="7">The sequence shown here is derived from an EMBL/GenBank/DDBJ whole genome shotgun (WGS) entry which is preliminary data.</text>
</comment>
<evidence type="ECO:0000256" key="5">
    <source>
        <dbReference type="SAM" id="Phobius"/>
    </source>
</evidence>
<feature type="transmembrane region" description="Helical" evidence="5">
    <location>
        <begin position="274"/>
        <end position="298"/>
    </location>
</feature>
<feature type="domain" description="Major facilitator superfamily (MFS) profile" evidence="6">
    <location>
        <begin position="15"/>
        <end position="466"/>
    </location>
</feature>
<evidence type="ECO:0000313" key="7">
    <source>
        <dbReference type="EMBL" id="GAA0371221.1"/>
    </source>
</evidence>
<dbReference type="InterPro" id="IPR011701">
    <property type="entry name" value="MFS"/>
</dbReference>
<name>A0ABP3HJI1_9ALTE</name>
<feature type="transmembrane region" description="Helical" evidence="5">
    <location>
        <begin position="412"/>
        <end position="433"/>
    </location>
</feature>
<dbReference type="InterPro" id="IPR036259">
    <property type="entry name" value="MFS_trans_sf"/>
</dbReference>
<keyword evidence="2 5" id="KW-0812">Transmembrane</keyword>
<dbReference type="PANTHER" id="PTHR42718:SF39">
    <property type="entry name" value="ACTINORHODIN TRANSPORTER-RELATED"/>
    <property type="match status" value="1"/>
</dbReference>
<dbReference type="CDD" id="cd17321">
    <property type="entry name" value="MFS_MMR_MDR_like"/>
    <property type="match status" value="1"/>
</dbReference>
<dbReference type="Pfam" id="PF07690">
    <property type="entry name" value="MFS_1"/>
    <property type="match status" value="1"/>
</dbReference>
<dbReference type="PROSITE" id="PS50850">
    <property type="entry name" value="MFS"/>
    <property type="match status" value="1"/>
</dbReference>
<dbReference type="PANTHER" id="PTHR42718">
    <property type="entry name" value="MAJOR FACILITATOR SUPERFAMILY MULTIDRUG TRANSPORTER MFSC"/>
    <property type="match status" value="1"/>
</dbReference>
<feature type="transmembrane region" description="Helical" evidence="5">
    <location>
        <begin position="174"/>
        <end position="193"/>
    </location>
</feature>
<evidence type="ECO:0000256" key="1">
    <source>
        <dbReference type="ARBA" id="ARBA00004141"/>
    </source>
</evidence>